<feature type="domain" description="DUF5641" evidence="34">
    <location>
        <begin position="437"/>
        <end position="522"/>
    </location>
</feature>
<keyword evidence="8" id="KW-0479">Metal-binding</keyword>
<dbReference type="SUPFAM" id="SSF53649">
    <property type="entry name" value="Alkaline phosphatase-like"/>
    <property type="match status" value="1"/>
</dbReference>
<evidence type="ECO:0000256" key="18">
    <source>
        <dbReference type="ARBA" id="ARBA00031167"/>
    </source>
</evidence>
<evidence type="ECO:0000256" key="29">
    <source>
        <dbReference type="ARBA" id="ARBA00048703"/>
    </source>
</evidence>
<comment type="subcellular location">
    <subcellularLocation>
        <location evidence="2">Cell membrane</location>
        <topology evidence="2">Lipid-anchor</topology>
        <topology evidence="2">GPI-anchor</topology>
    </subcellularLocation>
</comment>
<comment type="catalytic activity">
    <reaction evidence="22">
        <text>1-(9Z-octadecenoyl)-sn-glycero-3-phosphocholine + H2O = 1-(9Z-octadecenoyl)-sn-glycerol + phosphocholine + H(+)</text>
        <dbReference type="Rhea" id="RHEA:41091"/>
        <dbReference type="ChEBI" id="CHEBI:15377"/>
        <dbReference type="ChEBI" id="CHEBI:15378"/>
        <dbReference type="ChEBI" id="CHEBI:28610"/>
        <dbReference type="ChEBI" id="CHEBI:75757"/>
        <dbReference type="ChEBI" id="CHEBI:295975"/>
    </reaction>
    <physiologicalReaction direction="left-to-right" evidence="22">
        <dbReference type="Rhea" id="RHEA:41092"/>
    </physiologicalReaction>
</comment>
<evidence type="ECO:0000313" key="36">
    <source>
        <dbReference type="Proteomes" id="UP000807504"/>
    </source>
</evidence>
<evidence type="ECO:0000256" key="17">
    <source>
        <dbReference type="ARBA" id="ARBA00023288"/>
    </source>
</evidence>
<dbReference type="Gene3D" id="3.40.720.10">
    <property type="entry name" value="Alkaline Phosphatase, subunit A"/>
    <property type="match status" value="1"/>
</dbReference>
<evidence type="ECO:0000256" key="8">
    <source>
        <dbReference type="ARBA" id="ARBA00022723"/>
    </source>
</evidence>
<comment type="catalytic activity">
    <reaction evidence="24">
        <text>a 1-O-alkyl-sn-glycero-3-phosphocholine + H2O = a 1-O-alkyl-sn-glycerol + phosphocholine + H(+)</text>
        <dbReference type="Rhea" id="RHEA:36083"/>
        <dbReference type="ChEBI" id="CHEBI:15377"/>
        <dbReference type="ChEBI" id="CHEBI:15378"/>
        <dbReference type="ChEBI" id="CHEBI:15850"/>
        <dbReference type="ChEBI" id="CHEBI:30909"/>
        <dbReference type="ChEBI" id="CHEBI:295975"/>
    </reaction>
    <physiologicalReaction direction="left-to-right" evidence="24">
        <dbReference type="Rhea" id="RHEA:36084"/>
    </physiologicalReaction>
</comment>
<evidence type="ECO:0000256" key="26">
    <source>
        <dbReference type="ARBA" id="ARBA00047779"/>
    </source>
</evidence>
<dbReference type="GO" id="GO:0016787">
    <property type="term" value="F:hydrolase activity"/>
    <property type="evidence" value="ECO:0007669"/>
    <property type="project" value="UniProtKB-ARBA"/>
</dbReference>
<keyword evidence="5" id="KW-1003">Cell membrane</keyword>
<evidence type="ECO:0000256" key="24">
    <source>
        <dbReference type="ARBA" id="ARBA00047494"/>
    </source>
</evidence>
<keyword evidence="9 33" id="KW-0732">Signal</keyword>
<keyword evidence="16" id="KW-0325">Glycoprotein</keyword>
<evidence type="ECO:0000256" key="6">
    <source>
        <dbReference type="ARBA" id="ARBA00022553"/>
    </source>
</evidence>
<comment type="catalytic activity">
    <reaction evidence="21">
        <text>1-dodecanoyl-sn-glycero-3-phosphocholine + H2O = 1-dodecanoyl-sn-glycerol + phosphocholine + H(+)</text>
        <dbReference type="Rhea" id="RHEA:41127"/>
        <dbReference type="ChEBI" id="CHEBI:15377"/>
        <dbReference type="ChEBI" id="CHEBI:15378"/>
        <dbReference type="ChEBI" id="CHEBI:74966"/>
        <dbReference type="ChEBI" id="CHEBI:75529"/>
        <dbReference type="ChEBI" id="CHEBI:295975"/>
    </reaction>
    <physiologicalReaction direction="left-to-right" evidence="21">
        <dbReference type="Rhea" id="RHEA:41128"/>
    </physiologicalReaction>
</comment>
<keyword evidence="7" id="KW-0336">GPI-anchor</keyword>
<comment type="catalytic activity">
    <reaction evidence="27">
        <text>1-hexadecanoyl-sn-glycero-3-phosphocholine + H2O = 1-hexadecanoyl-sn-glycerol + phosphocholine + H(+)</text>
        <dbReference type="Rhea" id="RHEA:41119"/>
        <dbReference type="ChEBI" id="CHEBI:15377"/>
        <dbReference type="ChEBI" id="CHEBI:15378"/>
        <dbReference type="ChEBI" id="CHEBI:72998"/>
        <dbReference type="ChEBI" id="CHEBI:75542"/>
        <dbReference type="ChEBI" id="CHEBI:295975"/>
    </reaction>
    <physiologicalReaction direction="left-to-right" evidence="27">
        <dbReference type="Rhea" id="RHEA:41120"/>
    </physiologicalReaction>
</comment>
<evidence type="ECO:0000256" key="13">
    <source>
        <dbReference type="ARBA" id="ARBA00023098"/>
    </source>
</evidence>
<sequence>MASLGMLLLLLWSVGVSVAFPSFPADSEKVILVLVDGVRWDYLNDSSYTGFQRIANNGVKAEYVTPVFPSNSYPNWYTIVTGLYPESHGIVQNYMYDAQIDDLFLMALHSNASHSHWWNDAEPVWVTAEKRDLKSAVYWWDGCQVMIQGKKPTKCEEYANYWVWGKVNKDTLNAMSEILDKFQRDNFRLGLVYYEAVDANGHFRGPDSADRVQSLKDIDSILDSVQNEISRRGMDNQLYEDLKKASIQGLTIYRKRDIPEHYHLKKHKLVQPILLIADEGYVIKAAGDPDITFNITLFKMPIKTTHTLRSMAFEHQPGMAIECLSVNGYDFTMVTHNKAVEYIKKNPVLNMLVARKGKLKMDLLAIQRTPILSSFTKAYNNLKKNLAVEELKLEVIQTHMANNERLSKNLEVLDEKICDILLQDITLADKYNSEYENIEEQLRRIFRLEYLRQPVLRGSQTKTRTVEVGEFVLIESVDKGRIFGPMAKVIEIYPRKDGAVQVVNLKTSTGELIQPVRRIYPLETATTAFHSKLRSSGVDLQLELIELQSNNHFKQSIRRKTNIHSLKAHIVYYIEILQKICLKIIPIPPRKKMEAPINDSKIVVPFVPSLSHLSFVKVAFPLYKDFDISTWQSINREITHGNLPGFIGDRSENRQVNKAKEELLLIPAHLRLGLLQTILGLHSTFLNWLSENSCFTIIPNIYTVLYWRTDGTIDRIKTAQRLLLCKENNIEQRFDLACAYFFEESIKALWVEMKKSGKADKPLSAYKPVTCFWVKMMHHRHQVPWIESVQKYLDLSDKLPVIPYARYSTFFPLLRPEDRVKFLVSLCDTTTDDFRFCLYGATKEEEMQLLKMVPRKVLIPYLDWPLQSFFLAMAERMWNFIDCRIFKELIDIIFKKKLKEKDFDYGTLFMDFWERGPNHLKKEAAECPIWTRRLNFYLDFIKKEKTGGLRELLESVRGKLTYFGVAPELHLTIQWYYLLHSNKP</sequence>
<evidence type="ECO:0000256" key="31">
    <source>
        <dbReference type="ARBA" id="ARBA00049320"/>
    </source>
</evidence>
<keyword evidence="10" id="KW-0378">Hydrolase</keyword>
<comment type="catalytic activity">
    <reaction evidence="31">
        <text>1-(5Z,8Z,11Z,14Z-eicosatetraenoyl)-sn-glycero-3-phosphocholine + H2O = 1-(5Z,8Z,11Z,14Z-eicosatetraenoyl)-sn-glycerol + phosphocholine + H(+)</text>
        <dbReference type="Rhea" id="RHEA:41003"/>
        <dbReference type="ChEBI" id="CHEBI:15377"/>
        <dbReference type="ChEBI" id="CHEBI:15378"/>
        <dbReference type="ChEBI" id="CHEBI:34071"/>
        <dbReference type="ChEBI" id="CHEBI:74344"/>
        <dbReference type="ChEBI" id="CHEBI:295975"/>
    </reaction>
    <physiologicalReaction direction="left-to-right" evidence="31">
        <dbReference type="Rhea" id="RHEA:41004"/>
    </physiologicalReaction>
</comment>
<evidence type="ECO:0000259" key="34">
    <source>
        <dbReference type="Pfam" id="PF18701"/>
    </source>
</evidence>
<evidence type="ECO:0000256" key="32">
    <source>
        <dbReference type="SAM" id="Coils"/>
    </source>
</evidence>
<comment type="catalytic activity">
    <reaction evidence="30">
        <text>1-(9Z,12Z)-octadecadienoyl-sn-glycero-3-phosphocholine + H2O = 1-(9Z,12Z-octadecadienoyl)-sn-glycerol + phosphocholine + H(+)</text>
        <dbReference type="Rhea" id="RHEA:41115"/>
        <dbReference type="ChEBI" id="CHEBI:15377"/>
        <dbReference type="ChEBI" id="CHEBI:15378"/>
        <dbReference type="ChEBI" id="CHEBI:28733"/>
        <dbReference type="ChEBI" id="CHEBI:75561"/>
        <dbReference type="ChEBI" id="CHEBI:295975"/>
    </reaction>
    <physiologicalReaction direction="left-to-right" evidence="30">
        <dbReference type="Rhea" id="RHEA:41116"/>
    </physiologicalReaction>
</comment>
<evidence type="ECO:0000256" key="10">
    <source>
        <dbReference type="ARBA" id="ARBA00022801"/>
    </source>
</evidence>
<feature type="chain" id="PRO_5035923480" description="glycerophosphocholine cholinephosphodiesterase" evidence="33">
    <location>
        <begin position="20"/>
        <end position="984"/>
    </location>
</feature>
<evidence type="ECO:0000256" key="21">
    <source>
        <dbReference type="ARBA" id="ARBA00047290"/>
    </source>
</evidence>
<keyword evidence="14" id="KW-0472">Membrane</keyword>
<comment type="cofactor">
    <cofactor evidence="1">
        <name>Zn(2+)</name>
        <dbReference type="ChEBI" id="CHEBI:29105"/>
    </cofactor>
</comment>
<evidence type="ECO:0000256" key="25">
    <source>
        <dbReference type="ARBA" id="ARBA00047600"/>
    </source>
</evidence>
<dbReference type="InterPro" id="IPR017850">
    <property type="entry name" value="Alkaline_phosphatase_core_sf"/>
</dbReference>
<feature type="coiled-coil region" evidence="32">
    <location>
        <begin position="396"/>
        <end position="448"/>
    </location>
</feature>
<proteinExistence type="inferred from homology"/>
<dbReference type="Pfam" id="PF18701">
    <property type="entry name" value="DUF5641"/>
    <property type="match status" value="1"/>
</dbReference>
<evidence type="ECO:0000256" key="16">
    <source>
        <dbReference type="ARBA" id="ARBA00023180"/>
    </source>
</evidence>
<evidence type="ECO:0000256" key="33">
    <source>
        <dbReference type="SAM" id="SignalP"/>
    </source>
</evidence>
<dbReference type="PANTHER" id="PTHR10151">
    <property type="entry name" value="ECTONUCLEOTIDE PYROPHOSPHATASE/PHOSPHODIESTERASE"/>
    <property type="match status" value="1"/>
</dbReference>
<evidence type="ECO:0000256" key="4">
    <source>
        <dbReference type="ARBA" id="ARBA00012318"/>
    </source>
</evidence>
<comment type="function">
    <text evidence="20">Choline-specific glycerophosphodiesterase that hydrolyzes glycerophosphocholine (GPC) and lysophosphatidylcholine (LPC) and contributes to supplying choline to the cells. Has a preference for LPC with short (12:0 and 14:0) or polyunsaturated (18:2 and 20:4) fatty acids. In vitro, hydrolyzes only choline-containing lysophospholipids, such as sphingosylphosphorylcholine (SPC), platelet-activating factor (PAF) and lysoPAF, but not other lysophospholipids.</text>
</comment>
<comment type="catalytic activity">
    <reaction evidence="23">
        <text>glycero-2-phosphocholine + H2O = phosphocholine + glycerol + H(+)</text>
        <dbReference type="Rhea" id="RHEA:61684"/>
        <dbReference type="ChEBI" id="CHEBI:15377"/>
        <dbReference type="ChEBI" id="CHEBI:15378"/>
        <dbReference type="ChEBI" id="CHEBI:17754"/>
        <dbReference type="ChEBI" id="CHEBI:144950"/>
        <dbReference type="ChEBI" id="CHEBI:295975"/>
    </reaction>
    <physiologicalReaction direction="left-to-right" evidence="23">
        <dbReference type="Rhea" id="RHEA:61685"/>
    </physiologicalReaction>
</comment>
<dbReference type="EC" id="3.1.4.38" evidence="4"/>
<evidence type="ECO:0000256" key="19">
    <source>
        <dbReference type="ARBA" id="ARBA00032556"/>
    </source>
</evidence>
<comment type="caution">
    <text evidence="35">The sequence shown here is derived from an EMBL/GenBank/DDBJ whole genome shotgun (WGS) entry which is preliminary data.</text>
</comment>
<evidence type="ECO:0000256" key="22">
    <source>
        <dbReference type="ARBA" id="ARBA00047322"/>
    </source>
</evidence>
<evidence type="ECO:0000256" key="27">
    <source>
        <dbReference type="ARBA" id="ARBA00048209"/>
    </source>
</evidence>
<feature type="signal peptide" evidence="33">
    <location>
        <begin position="1"/>
        <end position="19"/>
    </location>
</feature>
<keyword evidence="32" id="KW-0175">Coiled coil</keyword>
<keyword evidence="36" id="KW-1185">Reference proteome</keyword>
<reference evidence="35" key="1">
    <citation type="journal article" date="2020" name="bioRxiv">
        <title>Chromosome-level reference genome of the European wasp spider Argiope bruennichi: a resource for studies on range expansion and evolutionary adaptation.</title>
        <authorList>
            <person name="Sheffer M.M."/>
            <person name="Hoppe A."/>
            <person name="Krehenwinkel H."/>
            <person name="Uhl G."/>
            <person name="Kuss A.W."/>
            <person name="Jensen L."/>
            <person name="Jensen C."/>
            <person name="Gillespie R.G."/>
            <person name="Hoff K.J."/>
            <person name="Prost S."/>
        </authorList>
    </citation>
    <scope>NUCLEOTIDE SEQUENCE</scope>
</reference>
<evidence type="ECO:0000256" key="11">
    <source>
        <dbReference type="ARBA" id="ARBA00022833"/>
    </source>
</evidence>
<dbReference type="InterPro" id="IPR040676">
    <property type="entry name" value="DUF5641"/>
</dbReference>
<evidence type="ECO:0000256" key="7">
    <source>
        <dbReference type="ARBA" id="ARBA00022622"/>
    </source>
</evidence>
<evidence type="ECO:0000256" key="20">
    <source>
        <dbReference type="ARBA" id="ARBA00046203"/>
    </source>
</evidence>
<keyword evidence="11" id="KW-0862">Zinc</keyword>
<evidence type="ECO:0000256" key="1">
    <source>
        <dbReference type="ARBA" id="ARBA00001947"/>
    </source>
</evidence>
<evidence type="ECO:0000256" key="3">
    <source>
        <dbReference type="ARBA" id="ARBA00010594"/>
    </source>
</evidence>
<evidence type="ECO:0000256" key="23">
    <source>
        <dbReference type="ARBA" id="ARBA00047482"/>
    </source>
</evidence>
<dbReference type="AlphaFoldDB" id="A0A8T0FIS9"/>
<comment type="catalytic activity">
    <reaction evidence="25">
        <text>a 1-acyl-sn-glycero-3-phosphocholine + H2O = a 1-acyl-sn-glycerol + phosphocholine + H(+)</text>
        <dbReference type="Rhea" id="RHEA:44720"/>
        <dbReference type="ChEBI" id="CHEBI:15377"/>
        <dbReference type="ChEBI" id="CHEBI:15378"/>
        <dbReference type="ChEBI" id="CHEBI:58168"/>
        <dbReference type="ChEBI" id="CHEBI:64683"/>
        <dbReference type="ChEBI" id="CHEBI:295975"/>
    </reaction>
    <physiologicalReaction direction="left-to-right" evidence="25">
        <dbReference type="Rhea" id="RHEA:44721"/>
    </physiologicalReaction>
</comment>
<evidence type="ECO:0000256" key="15">
    <source>
        <dbReference type="ARBA" id="ARBA00023157"/>
    </source>
</evidence>
<dbReference type="Proteomes" id="UP000807504">
    <property type="component" value="Unassembled WGS sequence"/>
</dbReference>
<name>A0A8T0FIS9_ARGBR</name>
<evidence type="ECO:0000256" key="5">
    <source>
        <dbReference type="ARBA" id="ARBA00022475"/>
    </source>
</evidence>
<comment type="catalytic activity">
    <reaction evidence="29">
        <text>sn-glycerol 3-phosphocholine + H2O = phosphocholine + glycerol + H(+)</text>
        <dbReference type="Rhea" id="RHEA:19545"/>
        <dbReference type="ChEBI" id="CHEBI:15377"/>
        <dbReference type="ChEBI" id="CHEBI:15378"/>
        <dbReference type="ChEBI" id="CHEBI:16870"/>
        <dbReference type="ChEBI" id="CHEBI:17754"/>
        <dbReference type="ChEBI" id="CHEBI:295975"/>
        <dbReference type="EC" id="3.1.4.38"/>
    </reaction>
    <physiologicalReaction direction="left-to-right" evidence="29">
        <dbReference type="Rhea" id="RHEA:19546"/>
    </physiologicalReaction>
</comment>
<dbReference type="PANTHER" id="PTHR10151:SF66">
    <property type="entry name" value="GLYCEROPHOSPHOCHOLINE CHOLINEPHOSPHODIESTERASE ENPP6"/>
    <property type="match status" value="1"/>
</dbReference>
<accession>A0A8T0FIS9</accession>
<dbReference type="EMBL" id="JABXBU010000011">
    <property type="protein sequence ID" value="KAF8791167.1"/>
    <property type="molecule type" value="Genomic_DNA"/>
</dbReference>
<comment type="catalytic activity">
    <reaction evidence="26">
        <text>1-tetradecanoyl-sn-glycero-3-phosphocholine + H2O = 1-tetradecanoyl-sn-glycerol + phosphocholine + H(+)</text>
        <dbReference type="Rhea" id="RHEA:40999"/>
        <dbReference type="ChEBI" id="CHEBI:15377"/>
        <dbReference type="ChEBI" id="CHEBI:15378"/>
        <dbReference type="ChEBI" id="CHEBI:64489"/>
        <dbReference type="ChEBI" id="CHEBI:75536"/>
        <dbReference type="ChEBI" id="CHEBI:295975"/>
    </reaction>
    <physiologicalReaction direction="left-to-right" evidence="26">
        <dbReference type="Rhea" id="RHEA:41000"/>
    </physiologicalReaction>
</comment>
<evidence type="ECO:0000256" key="28">
    <source>
        <dbReference type="ARBA" id="ARBA00048234"/>
    </source>
</evidence>
<evidence type="ECO:0000256" key="30">
    <source>
        <dbReference type="ARBA" id="ARBA00049092"/>
    </source>
</evidence>
<organism evidence="35 36">
    <name type="scientific">Argiope bruennichi</name>
    <name type="common">Wasp spider</name>
    <name type="synonym">Aranea bruennichi</name>
    <dbReference type="NCBI Taxonomy" id="94029"/>
    <lineage>
        <taxon>Eukaryota</taxon>
        <taxon>Metazoa</taxon>
        <taxon>Ecdysozoa</taxon>
        <taxon>Arthropoda</taxon>
        <taxon>Chelicerata</taxon>
        <taxon>Arachnida</taxon>
        <taxon>Araneae</taxon>
        <taxon>Araneomorphae</taxon>
        <taxon>Entelegynae</taxon>
        <taxon>Araneoidea</taxon>
        <taxon>Araneidae</taxon>
        <taxon>Argiope</taxon>
    </lineage>
</organism>
<evidence type="ECO:0000256" key="9">
    <source>
        <dbReference type="ARBA" id="ARBA00022729"/>
    </source>
</evidence>
<comment type="catalytic activity">
    <reaction evidence="28">
        <text>sphing-4-enine-phosphocholine + H2O = sphing-4-enine + phosphocholine + H(+)</text>
        <dbReference type="Rhea" id="RHEA:41095"/>
        <dbReference type="ChEBI" id="CHEBI:15377"/>
        <dbReference type="ChEBI" id="CHEBI:15378"/>
        <dbReference type="ChEBI" id="CHEBI:57756"/>
        <dbReference type="ChEBI" id="CHEBI:58906"/>
        <dbReference type="ChEBI" id="CHEBI:295975"/>
    </reaction>
    <physiologicalReaction direction="left-to-right" evidence="28">
        <dbReference type="Rhea" id="RHEA:41096"/>
    </physiologicalReaction>
</comment>
<dbReference type="InterPro" id="IPR002591">
    <property type="entry name" value="Phosphodiest/P_Trfase"/>
</dbReference>
<evidence type="ECO:0000256" key="14">
    <source>
        <dbReference type="ARBA" id="ARBA00023136"/>
    </source>
</evidence>
<keyword evidence="15" id="KW-1015">Disulfide bond</keyword>
<dbReference type="CDD" id="cd16018">
    <property type="entry name" value="Enpp"/>
    <property type="match status" value="1"/>
</dbReference>
<comment type="similarity">
    <text evidence="3">Belongs to the nucleotide pyrophosphatase/phosphodiesterase family.</text>
</comment>
<protein>
    <recommendedName>
        <fullName evidence="4">glycerophosphocholine cholinephosphodiesterase</fullName>
        <ecNumber evidence="4">3.1.4.38</ecNumber>
    </recommendedName>
    <alternativeName>
        <fullName evidence="19">Choline-specific glycerophosphodiester phosphodiesterase</fullName>
    </alternativeName>
    <alternativeName>
        <fullName evidence="18">Ectonucleotide pyrophosphatase/phosphodiesterase family member 6</fullName>
    </alternativeName>
</protein>
<keyword evidence="12" id="KW-0442">Lipid degradation</keyword>
<evidence type="ECO:0000256" key="12">
    <source>
        <dbReference type="ARBA" id="ARBA00022963"/>
    </source>
</evidence>
<keyword evidence="6" id="KW-0597">Phosphoprotein</keyword>
<keyword evidence="17" id="KW-0449">Lipoprotein</keyword>
<evidence type="ECO:0000256" key="2">
    <source>
        <dbReference type="ARBA" id="ARBA00004609"/>
    </source>
</evidence>
<reference evidence="35" key="2">
    <citation type="submission" date="2020-06" db="EMBL/GenBank/DDBJ databases">
        <authorList>
            <person name="Sheffer M."/>
        </authorList>
    </citation>
    <scope>NUCLEOTIDE SEQUENCE</scope>
</reference>
<keyword evidence="13" id="KW-0443">Lipid metabolism</keyword>
<evidence type="ECO:0000313" key="35">
    <source>
        <dbReference type="EMBL" id="KAF8791167.1"/>
    </source>
</evidence>
<gene>
    <name evidence="35" type="ORF">HNY73_006083</name>
</gene>
<dbReference type="Pfam" id="PF01663">
    <property type="entry name" value="Phosphodiest"/>
    <property type="match status" value="1"/>
</dbReference>